<keyword evidence="4" id="KW-1185">Reference proteome</keyword>
<dbReference type="OrthoDB" id="9776650at2"/>
<dbReference type="InterPro" id="IPR012337">
    <property type="entry name" value="RNaseH-like_sf"/>
</dbReference>
<keyword evidence="3" id="KW-0548">Nucleotidyltransferase</keyword>
<sequence>MFWRKKRLNVEFHDQIALSTPLEELSFVVFDTETTGFEIFGSDRLIEIGAVQVKNLVVTKQSFQTYVNPKREIPQIIHQLTGINDEMLDEAPDSFAGIESFFHFIEEQKCTCLVAHCLPFDLSVLKSELNRHDHEAKIPRGVDTLDLLRTLNGYSPKKDLAEYAQEYGTPVFERHRALGDALTAAYLFSALLHRLLDRGCKSWGDLLFMADQHRRQIAMS</sequence>
<dbReference type="PANTHER" id="PTHR30231:SF41">
    <property type="entry name" value="DNA POLYMERASE III SUBUNIT EPSILON"/>
    <property type="match status" value="1"/>
</dbReference>
<dbReference type="KEGG" id="hcv:FTV88_2572"/>
<keyword evidence="1 3" id="KW-0269">Exonuclease</keyword>
<proteinExistence type="predicted"/>
<dbReference type="Gene3D" id="3.30.420.10">
    <property type="entry name" value="Ribonuclease H-like superfamily/Ribonuclease H"/>
    <property type="match status" value="1"/>
</dbReference>
<dbReference type="GO" id="GO:0003887">
    <property type="term" value="F:DNA-directed DNA polymerase activity"/>
    <property type="evidence" value="ECO:0007669"/>
    <property type="project" value="UniProtKB-EC"/>
</dbReference>
<dbReference type="PANTHER" id="PTHR30231">
    <property type="entry name" value="DNA POLYMERASE III SUBUNIT EPSILON"/>
    <property type="match status" value="1"/>
</dbReference>
<keyword evidence="1 3" id="KW-0540">Nuclease</keyword>
<reference evidence="4" key="1">
    <citation type="submission" date="2019-11" db="EMBL/GenBank/DDBJ databases">
        <title>Genome sequence of Heliorestis convoluta strain HH, an alkaliphilic and minimalistic phototrophic bacterium from a soda lake in Egypt.</title>
        <authorList>
            <person name="Dewey E.D."/>
            <person name="Stokes L.M."/>
            <person name="Burchell B.M."/>
            <person name="Shaffer K.N."/>
            <person name="Huntington A.M."/>
            <person name="Baker J.M."/>
            <person name="Nadendla S."/>
            <person name="Giglio M.G."/>
            <person name="Touchman J.W."/>
            <person name="Blankenship R.E."/>
            <person name="Madigan M.T."/>
            <person name="Sattley W.M."/>
        </authorList>
    </citation>
    <scope>NUCLEOTIDE SEQUENCE [LARGE SCALE GENOMIC DNA]</scope>
    <source>
        <strain evidence="4">HH</strain>
    </source>
</reference>
<dbReference type="RefSeq" id="WP_153725791.1">
    <property type="nucleotide sequence ID" value="NZ_CP045875.1"/>
</dbReference>
<evidence type="ECO:0000313" key="3">
    <source>
        <dbReference type="EMBL" id="QGG48665.1"/>
    </source>
</evidence>
<dbReference type="Proteomes" id="UP000366051">
    <property type="component" value="Chromosome"/>
</dbReference>
<accession>A0A5Q2N843</accession>
<keyword evidence="3" id="KW-0808">Transferase</keyword>
<dbReference type="NCBIfam" id="TIGR00573">
    <property type="entry name" value="dnaq"/>
    <property type="match status" value="1"/>
</dbReference>
<dbReference type="SMART" id="SM00479">
    <property type="entry name" value="EXOIII"/>
    <property type="match status" value="1"/>
</dbReference>
<dbReference type="GO" id="GO:0005829">
    <property type="term" value="C:cytosol"/>
    <property type="evidence" value="ECO:0007669"/>
    <property type="project" value="TreeGrafter"/>
</dbReference>
<dbReference type="GO" id="GO:0003677">
    <property type="term" value="F:DNA binding"/>
    <property type="evidence" value="ECO:0007669"/>
    <property type="project" value="InterPro"/>
</dbReference>
<evidence type="ECO:0000259" key="2">
    <source>
        <dbReference type="SMART" id="SM00479"/>
    </source>
</evidence>
<keyword evidence="1 3" id="KW-0378">Hydrolase</keyword>
<dbReference type="EMBL" id="CP045875">
    <property type="protein sequence ID" value="QGG48665.1"/>
    <property type="molecule type" value="Genomic_DNA"/>
</dbReference>
<dbReference type="FunFam" id="3.30.420.10:FF:000045">
    <property type="entry name" value="3'-5' exonuclease DinG"/>
    <property type="match status" value="1"/>
</dbReference>
<dbReference type="SUPFAM" id="SSF53098">
    <property type="entry name" value="Ribonuclease H-like"/>
    <property type="match status" value="1"/>
</dbReference>
<feature type="domain" description="Exonuclease" evidence="2">
    <location>
        <begin position="26"/>
        <end position="197"/>
    </location>
</feature>
<dbReference type="InterPro" id="IPR036397">
    <property type="entry name" value="RNaseH_sf"/>
</dbReference>
<protein>
    <submittedName>
        <fullName evidence="3">Exonuclease, DNA polymerase III, epsilon subunit</fullName>
        <ecNumber evidence="3">2.7.7.7</ecNumber>
    </submittedName>
</protein>
<gene>
    <name evidence="3" type="primary">dnaQ</name>
    <name evidence="3" type="ORF">FTV88_2572</name>
</gene>
<organism evidence="3 4">
    <name type="scientific">Heliorestis convoluta</name>
    <dbReference type="NCBI Taxonomy" id="356322"/>
    <lineage>
        <taxon>Bacteria</taxon>
        <taxon>Bacillati</taxon>
        <taxon>Bacillota</taxon>
        <taxon>Clostridia</taxon>
        <taxon>Eubacteriales</taxon>
        <taxon>Heliobacteriaceae</taxon>
        <taxon>Heliorestis</taxon>
    </lineage>
</organism>
<dbReference type="AlphaFoldDB" id="A0A5Q2N843"/>
<dbReference type="GO" id="GO:0045004">
    <property type="term" value="P:DNA replication proofreading"/>
    <property type="evidence" value="ECO:0007669"/>
    <property type="project" value="TreeGrafter"/>
</dbReference>
<dbReference type="EC" id="2.7.7.7" evidence="3"/>
<dbReference type="GO" id="GO:0008408">
    <property type="term" value="F:3'-5' exonuclease activity"/>
    <property type="evidence" value="ECO:0007669"/>
    <property type="project" value="TreeGrafter"/>
</dbReference>
<evidence type="ECO:0000256" key="1">
    <source>
        <dbReference type="ARBA" id="ARBA00022839"/>
    </source>
</evidence>
<evidence type="ECO:0000313" key="4">
    <source>
        <dbReference type="Proteomes" id="UP000366051"/>
    </source>
</evidence>
<dbReference type="Pfam" id="PF00929">
    <property type="entry name" value="RNase_T"/>
    <property type="match status" value="1"/>
</dbReference>
<dbReference type="InterPro" id="IPR006054">
    <property type="entry name" value="DnaQ"/>
</dbReference>
<name>A0A5Q2N843_9FIRM</name>
<dbReference type="CDD" id="cd06127">
    <property type="entry name" value="DEDDh"/>
    <property type="match status" value="1"/>
</dbReference>
<dbReference type="InterPro" id="IPR013520">
    <property type="entry name" value="Ribonucl_H"/>
</dbReference>